<reference evidence="3 4" key="1">
    <citation type="submission" date="2015-11" db="EMBL/GenBank/DDBJ databases">
        <title>Description and complete genome sequence of a novel strain predominating in hypersaline microbial mats and representing a new family of the Bacteriodetes phylum.</title>
        <authorList>
            <person name="Spring S."/>
            <person name="Bunk B."/>
            <person name="Sproer C."/>
            <person name="Klenk H.-P."/>
        </authorList>
    </citation>
    <scope>NUCLEOTIDE SEQUENCE [LARGE SCALE GENOMIC DNA]</scope>
    <source>
        <strain evidence="3 4">L21-Spi-D4</strain>
    </source>
</reference>
<feature type="domain" description="Glycosyl transferase family 1" evidence="1">
    <location>
        <begin position="193"/>
        <end position="363"/>
    </location>
</feature>
<proteinExistence type="predicted"/>
<dbReference type="OrthoDB" id="1046785at2"/>
<dbReference type="Pfam" id="PF13439">
    <property type="entry name" value="Glyco_transf_4"/>
    <property type="match status" value="1"/>
</dbReference>
<feature type="domain" description="Glycosyltransferase subfamily 4-like N-terminal" evidence="2">
    <location>
        <begin position="16"/>
        <end position="189"/>
    </location>
</feature>
<dbReference type="EMBL" id="CP013118">
    <property type="protein sequence ID" value="ALO15762.1"/>
    <property type="molecule type" value="Genomic_DNA"/>
</dbReference>
<sequence length="387" mass="44503">MKVLIITAMFPPNRTGTSFYSRNLANAIRQRGNDVKVITTANEKANDDDLSFEVTRIPAWHFPIKSYFKHLRFCSLIPGNYRKILRITREFKPDAVVLINHYLDIAIPAIYATRKARLPLYISVGTQLQSLNPTRNKILRFLDRLIVGNFIFPFAKRIISWDKEIERYITEVHNKKNASKSAIIPFGVNGSIEEFEKYKNSYEEEKQILGVGAIIDHRDYVYQIQVFSELVKKYPDLKLKIIGNQYVDKPMKAAKVLGVEGKVIFTGELPHEQVLEEYKKSVLHWMMLVGEYVGLGTSTLEAMLMGVPSVSNVPENLFGFGAMRDMENFIHTNANNIKSDVEKLSEVIEDRNLRQKIGQNGKAFIQKYLNWEAVAKQYETMILNDTK</sequence>
<protein>
    <submittedName>
        <fullName evidence="3">Putative glycosyl transferase</fullName>
    </submittedName>
</protein>
<dbReference type="InterPro" id="IPR028098">
    <property type="entry name" value="Glyco_trans_4-like_N"/>
</dbReference>
<keyword evidence="4" id="KW-1185">Reference proteome</keyword>
<gene>
    <name evidence="3" type="ORF">L21SP5_02129</name>
</gene>
<name>A0A0S2I0L4_9BACT</name>
<dbReference type="InterPro" id="IPR050194">
    <property type="entry name" value="Glycosyltransferase_grp1"/>
</dbReference>
<dbReference type="STRING" id="1307839.L21SP5_02129"/>
<evidence type="ECO:0000313" key="3">
    <source>
        <dbReference type="EMBL" id="ALO15762.1"/>
    </source>
</evidence>
<evidence type="ECO:0000259" key="1">
    <source>
        <dbReference type="Pfam" id="PF00534"/>
    </source>
</evidence>
<dbReference type="RefSeq" id="WP_057953194.1">
    <property type="nucleotide sequence ID" value="NZ_CP013118.1"/>
</dbReference>
<keyword evidence="3" id="KW-0808">Transferase</keyword>
<dbReference type="PANTHER" id="PTHR45947:SF3">
    <property type="entry name" value="SULFOQUINOVOSYL TRANSFERASE SQD2"/>
    <property type="match status" value="1"/>
</dbReference>
<dbReference type="Pfam" id="PF00534">
    <property type="entry name" value="Glycos_transf_1"/>
    <property type="match status" value="1"/>
</dbReference>
<dbReference type="Proteomes" id="UP000064893">
    <property type="component" value="Chromosome"/>
</dbReference>
<dbReference type="Gene3D" id="3.40.50.2000">
    <property type="entry name" value="Glycogen Phosphorylase B"/>
    <property type="match status" value="2"/>
</dbReference>
<evidence type="ECO:0000259" key="2">
    <source>
        <dbReference type="Pfam" id="PF13439"/>
    </source>
</evidence>
<organism evidence="3 4">
    <name type="scientific">Salinivirga cyanobacteriivorans</name>
    <dbReference type="NCBI Taxonomy" id="1307839"/>
    <lineage>
        <taxon>Bacteria</taxon>
        <taxon>Pseudomonadati</taxon>
        <taxon>Bacteroidota</taxon>
        <taxon>Bacteroidia</taxon>
        <taxon>Bacteroidales</taxon>
        <taxon>Salinivirgaceae</taxon>
        <taxon>Salinivirga</taxon>
    </lineage>
</organism>
<dbReference type="GO" id="GO:0016757">
    <property type="term" value="F:glycosyltransferase activity"/>
    <property type="evidence" value="ECO:0007669"/>
    <property type="project" value="InterPro"/>
</dbReference>
<dbReference type="InterPro" id="IPR001296">
    <property type="entry name" value="Glyco_trans_1"/>
</dbReference>
<dbReference type="AlphaFoldDB" id="A0A0S2I0L4"/>
<dbReference type="CDD" id="cd03801">
    <property type="entry name" value="GT4_PimA-like"/>
    <property type="match status" value="1"/>
</dbReference>
<accession>A0A0S2I0L4</accession>
<dbReference type="KEGG" id="blq:L21SP5_02129"/>
<evidence type="ECO:0000313" key="4">
    <source>
        <dbReference type="Proteomes" id="UP000064893"/>
    </source>
</evidence>
<dbReference type="SUPFAM" id="SSF53756">
    <property type="entry name" value="UDP-Glycosyltransferase/glycogen phosphorylase"/>
    <property type="match status" value="1"/>
</dbReference>
<dbReference type="PANTHER" id="PTHR45947">
    <property type="entry name" value="SULFOQUINOVOSYL TRANSFERASE SQD2"/>
    <property type="match status" value="1"/>
</dbReference>